<dbReference type="AlphaFoldDB" id="A0A5C6C865"/>
<proteinExistence type="predicted"/>
<protein>
    <submittedName>
        <fullName evidence="4">Site-specific tyrosine recombinase XerC</fullName>
    </submittedName>
</protein>
<evidence type="ECO:0000313" key="4">
    <source>
        <dbReference type="EMBL" id="TWU20358.1"/>
    </source>
</evidence>
<keyword evidence="5" id="KW-1185">Reference proteome</keyword>
<dbReference type="EMBL" id="SJPS01000015">
    <property type="protein sequence ID" value="TWU20358.1"/>
    <property type="molecule type" value="Genomic_DNA"/>
</dbReference>
<sequence length="381" mass="43745">MANSTKPTKPKKPYPDFPLFPHATRRWAKKIRGKLHYFGRWDAPDAALSKYLDQRDDLHAGRVPRTDRDGLTIHQLCNRFIEAKNQQVDAGDITARTCQDYHTSCVKILKAFGKNRLVDDLTAEDFEKLRATLAKTHNPNSLGNEVTRIRVCFNYAYQSGLIDRPIRYGPLFKRPAKRILRAERQKRGIRMFEARQIRRLLKGASPPMRAMILLAANTGFGNTDCGRLPLSALDLKTGWVNFPRPKTAIERRAKLWPETVEAINDYLAVRPQPLKAEYNELVFITRWGKPWAKGTAENPIYGEFKKMLLKLGLHRPQLGFYALRHGFETIAGETADQVAVNAVMGHVDGTMAGVYRERISDKRLENVSHYVRRWLFRKGHI</sequence>
<accession>A0A5C6C865</accession>
<dbReference type="GO" id="GO:0006310">
    <property type="term" value="P:DNA recombination"/>
    <property type="evidence" value="ECO:0007669"/>
    <property type="project" value="UniProtKB-KW"/>
</dbReference>
<dbReference type="Proteomes" id="UP000318437">
    <property type="component" value="Unassembled WGS sequence"/>
</dbReference>
<dbReference type="OrthoDB" id="246806at2"/>
<dbReference type="Gene3D" id="1.10.150.130">
    <property type="match status" value="1"/>
</dbReference>
<reference evidence="4 5" key="1">
    <citation type="submission" date="2019-02" db="EMBL/GenBank/DDBJ databases">
        <title>Deep-cultivation of Planctomycetes and their phenomic and genomic characterization uncovers novel biology.</title>
        <authorList>
            <person name="Wiegand S."/>
            <person name="Jogler M."/>
            <person name="Boedeker C."/>
            <person name="Pinto D."/>
            <person name="Vollmers J."/>
            <person name="Rivas-Marin E."/>
            <person name="Kohn T."/>
            <person name="Peeters S.H."/>
            <person name="Heuer A."/>
            <person name="Rast P."/>
            <person name="Oberbeckmann S."/>
            <person name="Bunk B."/>
            <person name="Jeske O."/>
            <person name="Meyerdierks A."/>
            <person name="Storesund J.E."/>
            <person name="Kallscheuer N."/>
            <person name="Luecker S."/>
            <person name="Lage O.M."/>
            <person name="Pohl T."/>
            <person name="Merkel B.J."/>
            <person name="Hornburger P."/>
            <person name="Mueller R.-W."/>
            <person name="Bruemmer F."/>
            <person name="Labrenz M."/>
            <person name="Spormann A.M."/>
            <person name="Op Den Camp H."/>
            <person name="Overmann J."/>
            <person name="Amann R."/>
            <person name="Jetten M.S.M."/>
            <person name="Mascher T."/>
            <person name="Medema M.H."/>
            <person name="Devos D.P."/>
            <person name="Kaster A.-K."/>
            <person name="Ovreas L."/>
            <person name="Rohde M."/>
            <person name="Galperin M.Y."/>
            <person name="Jogler C."/>
        </authorList>
    </citation>
    <scope>NUCLEOTIDE SEQUENCE [LARGE SCALE GENOMIC DNA]</scope>
    <source>
        <strain evidence="4 5">Pla144</strain>
    </source>
</reference>
<evidence type="ECO:0000256" key="1">
    <source>
        <dbReference type="ARBA" id="ARBA00023125"/>
    </source>
</evidence>
<dbReference type="RefSeq" id="WP_146453140.1">
    <property type="nucleotide sequence ID" value="NZ_SJPS01000015.1"/>
</dbReference>
<gene>
    <name evidence="4" type="ORF">Pla144_49320</name>
</gene>
<dbReference type="InterPro" id="IPR011010">
    <property type="entry name" value="DNA_brk_join_enz"/>
</dbReference>
<dbReference type="PROSITE" id="PS51898">
    <property type="entry name" value="TYR_RECOMBINASE"/>
    <property type="match status" value="1"/>
</dbReference>
<evidence type="ECO:0000259" key="3">
    <source>
        <dbReference type="PROSITE" id="PS51898"/>
    </source>
</evidence>
<dbReference type="SUPFAM" id="SSF56349">
    <property type="entry name" value="DNA breaking-rejoining enzymes"/>
    <property type="match status" value="1"/>
</dbReference>
<name>A0A5C6C865_9BACT</name>
<feature type="domain" description="Tyr recombinase" evidence="3">
    <location>
        <begin position="187"/>
        <end position="369"/>
    </location>
</feature>
<organism evidence="4 5">
    <name type="scientific">Bythopirellula polymerisocia</name>
    <dbReference type="NCBI Taxonomy" id="2528003"/>
    <lineage>
        <taxon>Bacteria</taxon>
        <taxon>Pseudomonadati</taxon>
        <taxon>Planctomycetota</taxon>
        <taxon>Planctomycetia</taxon>
        <taxon>Pirellulales</taxon>
        <taxon>Lacipirellulaceae</taxon>
        <taxon>Bythopirellula</taxon>
    </lineage>
</organism>
<dbReference type="Gene3D" id="1.10.443.10">
    <property type="entry name" value="Intergrase catalytic core"/>
    <property type="match status" value="1"/>
</dbReference>
<dbReference type="InterPro" id="IPR002104">
    <property type="entry name" value="Integrase_catalytic"/>
</dbReference>
<dbReference type="Pfam" id="PF00589">
    <property type="entry name" value="Phage_integrase"/>
    <property type="match status" value="1"/>
</dbReference>
<evidence type="ECO:0000313" key="5">
    <source>
        <dbReference type="Proteomes" id="UP000318437"/>
    </source>
</evidence>
<keyword evidence="2" id="KW-0233">DNA recombination</keyword>
<comment type="caution">
    <text evidence="4">The sequence shown here is derived from an EMBL/GenBank/DDBJ whole genome shotgun (WGS) entry which is preliminary data.</text>
</comment>
<dbReference type="GO" id="GO:0015074">
    <property type="term" value="P:DNA integration"/>
    <property type="evidence" value="ECO:0007669"/>
    <property type="project" value="InterPro"/>
</dbReference>
<dbReference type="GO" id="GO:0003677">
    <property type="term" value="F:DNA binding"/>
    <property type="evidence" value="ECO:0007669"/>
    <property type="project" value="UniProtKB-KW"/>
</dbReference>
<keyword evidence="1" id="KW-0238">DNA-binding</keyword>
<evidence type="ECO:0000256" key="2">
    <source>
        <dbReference type="ARBA" id="ARBA00023172"/>
    </source>
</evidence>
<dbReference type="InterPro" id="IPR010998">
    <property type="entry name" value="Integrase_recombinase_N"/>
</dbReference>
<dbReference type="InterPro" id="IPR013762">
    <property type="entry name" value="Integrase-like_cat_sf"/>
</dbReference>